<dbReference type="GO" id="GO:0005634">
    <property type="term" value="C:nucleus"/>
    <property type="evidence" value="ECO:0007669"/>
    <property type="project" value="TreeGrafter"/>
</dbReference>
<feature type="compositionally biased region" description="Polar residues" evidence="1">
    <location>
        <begin position="96"/>
        <end position="123"/>
    </location>
</feature>
<name>E1ZB23_CHLVA</name>
<dbReference type="PANTHER" id="PTHR13651:SF0">
    <property type="entry name" value="PROTEIN ABITRAM"/>
    <property type="match status" value="1"/>
</dbReference>
<dbReference type="InterPro" id="IPR039169">
    <property type="entry name" value="Abitram"/>
</dbReference>
<sequence>MVEWSLDVAALPERPPTHIQESYSSLFLLDDGGNDTSFRLHPNGLCLVGLAPGHAAHCEHAGGSGGDQPGAAGQGAPTGHDVMLLDSAADGVQGARAQQAQPGEDGSQQQQGILPPSAQQQSGGDARLALAPKLLQAELSVGGAEYVLRCGVRGLLVELNARLQRLAGRELLRALEDGYLAILELRAAEAQQLAGRCLSEERYRQRLAEKGQGQEAAQQARPPQQQQQQQAAVQATPAPEAS</sequence>
<protein>
    <submittedName>
        <fullName evidence="2">Uncharacterized protein</fullName>
    </submittedName>
</protein>
<dbReference type="KEGG" id="cvr:CHLNCDRAFT_143503"/>
<dbReference type="InParanoid" id="E1ZB23"/>
<evidence type="ECO:0000256" key="1">
    <source>
        <dbReference type="SAM" id="MobiDB-lite"/>
    </source>
</evidence>
<feature type="region of interest" description="Disordered" evidence="1">
    <location>
        <begin position="60"/>
        <end position="125"/>
    </location>
</feature>
<dbReference type="FunCoup" id="E1ZB23">
    <property type="interactions" value="1338"/>
</dbReference>
<feature type="region of interest" description="Disordered" evidence="1">
    <location>
        <begin position="208"/>
        <end position="242"/>
    </location>
</feature>
<keyword evidence="3" id="KW-1185">Reference proteome</keyword>
<dbReference type="EMBL" id="GL433840">
    <property type="protein sequence ID" value="EFN56950.1"/>
    <property type="molecule type" value="Genomic_DNA"/>
</dbReference>
<dbReference type="Proteomes" id="UP000008141">
    <property type="component" value="Unassembled WGS sequence"/>
</dbReference>
<evidence type="ECO:0000313" key="3">
    <source>
        <dbReference type="Proteomes" id="UP000008141"/>
    </source>
</evidence>
<dbReference type="PANTHER" id="PTHR13651">
    <property type="entry name" value="PROTEIN ABITRAM"/>
    <property type="match status" value="1"/>
</dbReference>
<gene>
    <name evidence="2" type="ORF">CHLNCDRAFT_143503</name>
</gene>
<reference evidence="2 3" key="1">
    <citation type="journal article" date="2010" name="Plant Cell">
        <title>The Chlorella variabilis NC64A genome reveals adaptation to photosymbiosis, coevolution with viruses, and cryptic sex.</title>
        <authorList>
            <person name="Blanc G."/>
            <person name="Duncan G."/>
            <person name="Agarkova I."/>
            <person name="Borodovsky M."/>
            <person name="Gurnon J."/>
            <person name="Kuo A."/>
            <person name="Lindquist E."/>
            <person name="Lucas S."/>
            <person name="Pangilinan J."/>
            <person name="Polle J."/>
            <person name="Salamov A."/>
            <person name="Terry A."/>
            <person name="Yamada T."/>
            <person name="Dunigan D.D."/>
            <person name="Grigoriev I.V."/>
            <person name="Claverie J.M."/>
            <person name="Van Etten J.L."/>
        </authorList>
    </citation>
    <scope>NUCLEOTIDE SEQUENCE [LARGE SCALE GENOMIC DNA]</scope>
    <source>
        <strain evidence="2 3">NC64A</strain>
    </source>
</reference>
<dbReference type="OrthoDB" id="48130at2759"/>
<dbReference type="STRING" id="554065.E1ZB23"/>
<evidence type="ECO:0000313" key="2">
    <source>
        <dbReference type="EMBL" id="EFN56950.1"/>
    </source>
</evidence>
<accession>E1ZB23</accession>
<feature type="compositionally biased region" description="Low complexity" evidence="1">
    <location>
        <begin position="69"/>
        <end position="79"/>
    </location>
</feature>
<feature type="compositionally biased region" description="Low complexity" evidence="1">
    <location>
        <begin position="213"/>
        <end position="242"/>
    </location>
</feature>
<organism evidence="3">
    <name type="scientific">Chlorella variabilis</name>
    <name type="common">Green alga</name>
    <dbReference type="NCBI Taxonomy" id="554065"/>
    <lineage>
        <taxon>Eukaryota</taxon>
        <taxon>Viridiplantae</taxon>
        <taxon>Chlorophyta</taxon>
        <taxon>core chlorophytes</taxon>
        <taxon>Trebouxiophyceae</taxon>
        <taxon>Chlorellales</taxon>
        <taxon>Chlorellaceae</taxon>
        <taxon>Chlorella clade</taxon>
        <taxon>Chlorella</taxon>
    </lineage>
</organism>
<dbReference type="eggNOG" id="KOG3266">
    <property type="taxonomic scope" value="Eukaryota"/>
</dbReference>
<proteinExistence type="predicted"/>
<dbReference type="GeneID" id="17356586"/>
<dbReference type="RefSeq" id="XP_005849052.1">
    <property type="nucleotide sequence ID" value="XM_005848990.1"/>
</dbReference>
<dbReference type="AlphaFoldDB" id="E1ZB23"/>